<dbReference type="Proteomes" id="UP001140272">
    <property type="component" value="Unassembled WGS sequence"/>
</dbReference>
<evidence type="ECO:0000313" key="1">
    <source>
        <dbReference type="EMBL" id="MCV7073698.1"/>
    </source>
</evidence>
<name>A0A9X2YH62_9MYCO</name>
<organism evidence="1 4">
    <name type="scientific">Mycolicibacterium rufum</name>
    <dbReference type="NCBI Taxonomy" id="318424"/>
    <lineage>
        <taxon>Bacteria</taxon>
        <taxon>Bacillati</taxon>
        <taxon>Actinomycetota</taxon>
        <taxon>Actinomycetes</taxon>
        <taxon>Mycobacteriales</taxon>
        <taxon>Mycobacteriaceae</taxon>
        <taxon>Mycolicibacterium</taxon>
    </lineage>
</organism>
<dbReference type="NCBIfam" id="NF038175">
    <property type="entry name" value="IniB_NTERM"/>
    <property type="match status" value="1"/>
</dbReference>
<evidence type="ECO:0000313" key="2">
    <source>
        <dbReference type="EMBL" id="ULP37274.1"/>
    </source>
</evidence>
<dbReference type="Proteomes" id="UP001055159">
    <property type="component" value="Chromosome"/>
</dbReference>
<reference evidence="1" key="2">
    <citation type="journal article" date="2022" name="BMC Genomics">
        <title>Comparative genome analysis of mycobacteria focusing on tRNA and non-coding RNA.</title>
        <authorList>
            <person name="Behra P.R.K."/>
            <person name="Pettersson B.M.F."/>
            <person name="Ramesh M."/>
            <person name="Das S."/>
            <person name="Dasgupta S."/>
            <person name="Kirsebom L.A."/>
        </authorList>
    </citation>
    <scope>NUCLEOTIDE SEQUENCE</scope>
    <source>
        <strain evidence="1">DSM 45406</strain>
    </source>
</reference>
<reference evidence="2" key="3">
    <citation type="submission" date="2022-08" db="EMBL/GenBank/DDBJ databases">
        <title>Whole genome sequencing of non-tuberculosis mycobacteria type-strains.</title>
        <authorList>
            <person name="Igarashi Y."/>
            <person name="Osugi A."/>
            <person name="Mitarai S."/>
        </authorList>
    </citation>
    <scope>NUCLEOTIDE SEQUENCE</scope>
    <source>
        <strain evidence="2">JCM 16372</strain>
    </source>
</reference>
<sequence>MANSLLDFVMSLVRDPEAAAHYAADPAQALADAHLTDVTSVDVQNLIPVVAESLSMSAPAHGLDAFGAEPASNVWASGAATAAFDAFDDHVPVASVIDTDSAVPTIVDHLDDLPAALTAPDPVPSLQVDDVAFAQPAITEPAADDPWTPVVDDLHSVDHDLEHPVEHGPGFDLFD</sequence>
<dbReference type="EMBL" id="CP092427">
    <property type="protein sequence ID" value="ULP37274.1"/>
    <property type="molecule type" value="Genomic_DNA"/>
</dbReference>
<accession>A0A9X2YH62</accession>
<evidence type="ECO:0000313" key="3">
    <source>
        <dbReference type="Proteomes" id="UP001055159"/>
    </source>
</evidence>
<dbReference type="NCBIfam" id="NF038176">
    <property type="entry name" value="Rv0340_fam"/>
    <property type="match status" value="1"/>
</dbReference>
<dbReference type="AlphaFoldDB" id="A0A9X2YH62"/>
<evidence type="ECO:0000313" key="4">
    <source>
        <dbReference type="Proteomes" id="UP001140272"/>
    </source>
</evidence>
<keyword evidence="3" id="KW-1185">Reference proteome</keyword>
<protein>
    <submittedName>
        <fullName evidence="2">Rv0340 family protein</fullName>
    </submittedName>
</protein>
<dbReference type="RefSeq" id="WP_043404465.1">
    <property type="nucleotide sequence ID" value="NZ_CP092427.2"/>
</dbReference>
<dbReference type="InterPro" id="IPR049709">
    <property type="entry name" value="IniB-like_N"/>
</dbReference>
<proteinExistence type="predicted"/>
<dbReference type="EMBL" id="JACKRN010000919">
    <property type="protein sequence ID" value="MCV7073698.1"/>
    <property type="molecule type" value="Genomic_DNA"/>
</dbReference>
<gene>
    <name evidence="1" type="ORF">H7H73_28760</name>
    <name evidence="2" type="ORF">MJO55_02170</name>
</gene>
<reference evidence="1" key="1">
    <citation type="submission" date="2020-07" db="EMBL/GenBank/DDBJ databases">
        <authorList>
            <person name="Pettersson B.M.F."/>
            <person name="Behra P.R.K."/>
            <person name="Ramesh M."/>
            <person name="Das S."/>
            <person name="Dasgupta S."/>
            <person name="Kirsebom L.A."/>
        </authorList>
    </citation>
    <scope>NUCLEOTIDE SEQUENCE</scope>
    <source>
        <strain evidence="1">DSM 45406</strain>
    </source>
</reference>